<protein>
    <recommendedName>
        <fullName evidence="1">Heterokaryon incompatibility domain-containing protein</fullName>
    </recommendedName>
</protein>
<dbReference type="Proteomes" id="UP001498398">
    <property type="component" value="Unassembled WGS sequence"/>
</dbReference>
<dbReference type="Pfam" id="PF06985">
    <property type="entry name" value="HET"/>
    <property type="match status" value="1"/>
</dbReference>
<dbReference type="PANTHER" id="PTHR10622:SF10">
    <property type="entry name" value="HET DOMAIN-CONTAINING PROTEIN"/>
    <property type="match status" value="1"/>
</dbReference>
<gene>
    <name evidence="2" type="ORF">VKT23_008001</name>
</gene>
<comment type="caution">
    <text evidence="2">The sequence shown here is derived from an EMBL/GenBank/DDBJ whole genome shotgun (WGS) entry which is preliminary data.</text>
</comment>
<reference evidence="2 3" key="1">
    <citation type="submission" date="2024-01" db="EMBL/GenBank/DDBJ databases">
        <title>A draft genome for the cacao thread blight pathogen Marasmiellus scandens.</title>
        <authorList>
            <person name="Baruah I.K."/>
            <person name="Leung J."/>
            <person name="Bukari Y."/>
            <person name="Amoako-Attah I."/>
            <person name="Meinhardt L.W."/>
            <person name="Bailey B.A."/>
            <person name="Cohen S.P."/>
        </authorList>
    </citation>
    <scope>NUCLEOTIDE SEQUENCE [LARGE SCALE GENOMIC DNA]</scope>
    <source>
        <strain evidence="2 3">GH-19</strain>
    </source>
</reference>
<feature type="domain" description="Heterokaryon incompatibility" evidence="1">
    <location>
        <begin position="21"/>
        <end position="111"/>
    </location>
</feature>
<proteinExistence type="predicted"/>
<dbReference type="InterPro" id="IPR010730">
    <property type="entry name" value="HET"/>
</dbReference>
<evidence type="ECO:0000259" key="1">
    <source>
        <dbReference type="Pfam" id="PF06985"/>
    </source>
</evidence>
<evidence type="ECO:0000313" key="3">
    <source>
        <dbReference type="Proteomes" id="UP001498398"/>
    </source>
</evidence>
<keyword evidence="3" id="KW-1185">Reference proteome</keyword>
<name>A0ABR1JJL6_9AGAR</name>
<dbReference type="PANTHER" id="PTHR10622">
    <property type="entry name" value="HET DOMAIN-CONTAINING PROTEIN"/>
    <property type="match status" value="1"/>
</dbReference>
<evidence type="ECO:0000313" key="2">
    <source>
        <dbReference type="EMBL" id="KAK7462402.1"/>
    </source>
</evidence>
<dbReference type="EMBL" id="JBANRG010000011">
    <property type="protein sequence ID" value="KAK7462402.1"/>
    <property type="molecule type" value="Genomic_DNA"/>
</dbReference>
<sequence length="322" mass="36848">MRLLNTKTFKLKEFQVDIPPYAILSHTWDEEEVTFQDIRATFVAKRKAGWSKVKNACAYALKHEFEWIWIDSCCIDKSSSAGLSEAINSMYQYYEDAVVCYAYLSDASSKEDPRDVNSGFRRSKWFKRGWTLQELLAPAYLVILDQKWIEIGTRWSLRDAISAITSIPIQVFEGRPIYEYSVAQKMSWAAFRQTTRPEDEAYCLMGIFGVNMPPIYGEGGAKAFMRLQQEIIRISEDRSIFAWVSSPEESSDLRGLFAKSPREFRASGVVEKCDSMEDFESSFSFNNNGLHIHLPIMLLNDSNASVDTDHVFLASLDCQAET</sequence>
<accession>A0ABR1JJL6</accession>
<organism evidence="2 3">
    <name type="scientific">Marasmiellus scandens</name>
    <dbReference type="NCBI Taxonomy" id="2682957"/>
    <lineage>
        <taxon>Eukaryota</taxon>
        <taxon>Fungi</taxon>
        <taxon>Dikarya</taxon>
        <taxon>Basidiomycota</taxon>
        <taxon>Agaricomycotina</taxon>
        <taxon>Agaricomycetes</taxon>
        <taxon>Agaricomycetidae</taxon>
        <taxon>Agaricales</taxon>
        <taxon>Marasmiineae</taxon>
        <taxon>Omphalotaceae</taxon>
        <taxon>Marasmiellus</taxon>
    </lineage>
</organism>